<dbReference type="PROSITE" id="PS50810">
    <property type="entry name" value="FRATAXIN_2"/>
    <property type="match status" value="1"/>
</dbReference>
<evidence type="ECO:0000313" key="3">
    <source>
        <dbReference type="EMBL" id="WVX66189.1"/>
    </source>
</evidence>
<comment type="similarity">
    <text evidence="1">Belongs to the frataxin family.</text>
</comment>
<organism evidence="3 4">
    <name type="scientific">Candidatus Bealeia paramacronuclearis</name>
    <dbReference type="NCBI Taxonomy" id="1921001"/>
    <lineage>
        <taxon>Bacteria</taxon>
        <taxon>Pseudomonadati</taxon>
        <taxon>Pseudomonadota</taxon>
        <taxon>Alphaproteobacteria</taxon>
        <taxon>Holosporales</taxon>
        <taxon>Holosporaceae</taxon>
        <taxon>Candidatus Bealeia</taxon>
    </lineage>
</organism>
<dbReference type="InterPro" id="IPR002908">
    <property type="entry name" value="Frataxin/CyaY"/>
</dbReference>
<evidence type="ECO:0000256" key="1">
    <source>
        <dbReference type="ARBA" id="ARBA00008183"/>
    </source>
</evidence>
<dbReference type="SMART" id="SM01219">
    <property type="entry name" value="Frataxin_Cyay"/>
    <property type="match status" value="1"/>
</dbReference>
<dbReference type="PANTHER" id="PTHR16821:SF2">
    <property type="entry name" value="FRATAXIN, MITOCHONDRIAL"/>
    <property type="match status" value="1"/>
</dbReference>
<proteinExistence type="inferred from homology"/>
<dbReference type="RefSeq" id="WP_331256711.1">
    <property type="nucleotide sequence ID" value="NZ_CP133270.1"/>
</dbReference>
<keyword evidence="4" id="KW-1185">Reference proteome</keyword>
<dbReference type="Gene3D" id="3.30.920.10">
    <property type="entry name" value="Frataxin/CyaY"/>
    <property type="match status" value="1"/>
</dbReference>
<dbReference type="EMBL" id="CP133270">
    <property type="protein sequence ID" value="WVX66189.1"/>
    <property type="molecule type" value="Genomic_DNA"/>
</dbReference>
<dbReference type="SUPFAM" id="SSF55387">
    <property type="entry name" value="Frataxin/Nqo15-like"/>
    <property type="match status" value="1"/>
</dbReference>
<dbReference type="PANTHER" id="PTHR16821">
    <property type="entry name" value="FRATAXIN"/>
    <property type="match status" value="1"/>
</dbReference>
<dbReference type="NCBIfam" id="TIGR03421">
    <property type="entry name" value="FeS_CyaY"/>
    <property type="match status" value="1"/>
</dbReference>
<dbReference type="InterPro" id="IPR036524">
    <property type="entry name" value="Frataxin/CyaY_sf"/>
</dbReference>
<evidence type="ECO:0000256" key="2">
    <source>
        <dbReference type="ARBA" id="ARBA00023004"/>
    </source>
</evidence>
<dbReference type="Proteomes" id="UP001330434">
    <property type="component" value="Chromosome"/>
</dbReference>
<protein>
    <submittedName>
        <fullName evidence="3">Iron donor protein CyaY</fullName>
    </submittedName>
</protein>
<evidence type="ECO:0000313" key="4">
    <source>
        <dbReference type="Proteomes" id="UP001330434"/>
    </source>
</evidence>
<keyword evidence="2" id="KW-0408">Iron</keyword>
<accession>A0ABZ2C156</accession>
<name>A0ABZ2C156_9PROT</name>
<sequence length="100" mass="11613">MNEIDFRGVVLPYMAKILDFFETHYPALDIEDEEDSITIELSDQRQFLINIHPISKQIWLSSPLSGAHHYAYNGETQDWMDTRVDLSLLSQLKSELEEVA</sequence>
<reference evidence="3 4" key="1">
    <citation type="journal article" date="2024" name="Environ. Microbiol.">
        <title>Novel evolutionary insights on the interactions of the Holosporales (Alphaproteobacteria) with eukaryotic hosts from comparative genomics.</title>
        <authorList>
            <person name="Giovannini M."/>
            <person name="Petroni G."/>
            <person name="Castelli M."/>
        </authorList>
    </citation>
    <scope>NUCLEOTIDE SEQUENCE [LARGE SCALE GENOMIC DNA]</scope>
    <source>
        <strain evidence="3 4">US_Bl 15I1</strain>
    </source>
</reference>
<dbReference type="Pfam" id="PF01491">
    <property type="entry name" value="Frataxin_Cyay"/>
    <property type="match status" value="1"/>
</dbReference>
<gene>
    <name evidence="3" type="ORF">Bealeia1_00363</name>
</gene>